<dbReference type="InterPro" id="IPR021436">
    <property type="entry name" value="DUF3085"/>
</dbReference>
<dbReference type="EMBL" id="BOQN01000023">
    <property type="protein sequence ID" value="GIM90116.1"/>
    <property type="molecule type" value="Genomic_DNA"/>
</dbReference>
<dbReference type="RefSeq" id="WP_213006064.1">
    <property type="nucleotide sequence ID" value="NZ_BOQN01000023.1"/>
</dbReference>
<accession>A0A919T9N9</accession>
<evidence type="ECO:0008006" key="3">
    <source>
        <dbReference type="Google" id="ProtNLM"/>
    </source>
</evidence>
<name>A0A919T9N9_9ACTN</name>
<sequence>MTDRLDLYFDLRLALRLAEHALDCDQHAPAFCDGDEGKDCPGGLVWAKDWGTYLMSTGRPALPGDDGSPNLVAYAHGWAPGDDHPDATDTPLGGDDFSEQLHLNDPYGAHGQSVLELLRQGNREHYRYLLLRVTPETVTVQLSRALP</sequence>
<organism evidence="1 2">
    <name type="scientific">Paractinoplanes toevensis</name>
    <dbReference type="NCBI Taxonomy" id="571911"/>
    <lineage>
        <taxon>Bacteria</taxon>
        <taxon>Bacillati</taxon>
        <taxon>Actinomycetota</taxon>
        <taxon>Actinomycetes</taxon>
        <taxon>Micromonosporales</taxon>
        <taxon>Micromonosporaceae</taxon>
        <taxon>Paractinoplanes</taxon>
    </lineage>
</organism>
<reference evidence="1 2" key="1">
    <citation type="submission" date="2021-03" db="EMBL/GenBank/DDBJ databases">
        <title>Whole genome shotgun sequence of Actinoplanes toevensis NBRC 105298.</title>
        <authorList>
            <person name="Komaki H."/>
            <person name="Tamura T."/>
        </authorList>
    </citation>
    <scope>NUCLEOTIDE SEQUENCE [LARGE SCALE GENOMIC DNA]</scope>
    <source>
        <strain evidence="1 2">NBRC 105298</strain>
    </source>
</reference>
<protein>
    <recommendedName>
        <fullName evidence="3">DUF3085 domain-containing protein</fullName>
    </recommendedName>
</protein>
<dbReference type="AlphaFoldDB" id="A0A919T9N9"/>
<comment type="caution">
    <text evidence="1">The sequence shown here is derived from an EMBL/GenBank/DDBJ whole genome shotgun (WGS) entry which is preliminary data.</text>
</comment>
<dbReference type="Pfam" id="PF11284">
    <property type="entry name" value="DUF3085"/>
    <property type="match status" value="1"/>
</dbReference>
<proteinExistence type="predicted"/>
<dbReference type="Proteomes" id="UP000677082">
    <property type="component" value="Unassembled WGS sequence"/>
</dbReference>
<gene>
    <name evidence="1" type="ORF">Ato02nite_019090</name>
</gene>
<evidence type="ECO:0000313" key="1">
    <source>
        <dbReference type="EMBL" id="GIM90116.1"/>
    </source>
</evidence>
<evidence type="ECO:0000313" key="2">
    <source>
        <dbReference type="Proteomes" id="UP000677082"/>
    </source>
</evidence>
<keyword evidence="2" id="KW-1185">Reference proteome</keyword>